<evidence type="ECO:0000256" key="7">
    <source>
        <dbReference type="ARBA" id="ARBA00022723"/>
    </source>
</evidence>
<keyword evidence="7 11" id="KW-0479">Metal-binding</keyword>
<accession>A0A5N5F2L9</accession>
<protein>
    <recommendedName>
        <fullName evidence="5 11">Pectate lyase</fullName>
        <ecNumber evidence="5 11">4.2.2.2</ecNumber>
    </recommendedName>
</protein>
<dbReference type="EC" id="4.2.2.2" evidence="5 11"/>
<sequence>MASLAPHVLSLLCFLTYIAPTFQAYSPDYSTTPKITLKNIMNVVDSCWRTKSNWATNRRALADCAVGFGKDALGGKYGLNPKPGSLRYGVIQTQPLWIVFAKDMVITLKNELIMNSFKTIDGRGAKVEIAYGPCITVTPTHIGKRRGCDGDAIAVFASSHVWIDHCFLARSADGLLDVTHASTAVTITNNYFSQHDKVMLLEKKRVRFGYAHVANNRYDEWKMYAVGGSANPTIFSEGNYFIAPETSYAKQVTKREAGGSWNNWKWRSSGDVFKNGAFFVQSGYGSCYPLYSRKQSFKVSPGAMVPALTSNAGPLGCIGGKAC</sequence>
<keyword evidence="6" id="KW-0134">Cell wall</keyword>
<keyword evidence="10 11" id="KW-0456">Lyase</keyword>
<dbReference type="AlphaFoldDB" id="A0A5N5F2L9"/>
<evidence type="ECO:0000256" key="3">
    <source>
        <dbReference type="ARBA" id="ARBA00005220"/>
    </source>
</evidence>
<dbReference type="Proteomes" id="UP000327157">
    <property type="component" value="Unassembled WGS sequence"/>
</dbReference>
<dbReference type="UniPathway" id="UPA00545">
    <property type="reaction ID" value="UER00824"/>
</dbReference>
<dbReference type="Gene3D" id="2.160.20.10">
    <property type="entry name" value="Single-stranded right-handed beta-helix, Pectin lyase-like"/>
    <property type="match status" value="2"/>
</dbReference>
<proteinExistence type="inferred from homology"/>
<reference evidence="13 14" key="2">
    <citation type="submission" date="2019-11" db="EMBL/GenBank/DDBJ databases">
        <title>A de novo genome assembly of a pear dwarfing rootstock.</title>
        <authorList>
            <person name="Wang F."/>
            <person name="Wang J."/>
            <person name="Li S."/>
            <person name="Zhang Y."/>
            <person name="Fang M."/>
            <person name="Ma L."/>
            <person name="Zhao Y."/>
            <person name="Jiang S."/>
        </authorList>
    </citation>
    <scope>NUCLEOTIDE SEQUENCE [LARGE SCALE GENOMIC DNA]</scope>
    <source>
        <strain evidence="13">S2</strain>
        <tissue evidence="13">Leaf</tissue>
    </source>
</reference>
<dbReference type="SMART" id="SM00656">
    <property type="entry name" value="Amb_all"/>
    <property type="match status" value="1"/>
</dbReference>
<comment type="caution">
    <text evidence="13">The sequence shown here is derived from an EMBL/GenBank/DDBJ whole genome shotgun (WGS) entry which is preliminary data.</text>
</comment>
<keyword evidence="9 11" id="KW-0106">Calcium</keyword>
<evidence type="ECO:0000313" key="13">
    <source>
        <dbReference type="EMBL" id="KAB2597013.1"/>
    </source>
</evidence>
<dbReference type="GO" id="GO:0046872">
    <property type="term" value="F:metal ion binding"/>
    <property type="evidence" value="ECO:0007669"/>
    <property type="project" value="UniProtKB-KW"/>
</dbReference>
<comment type="subcellular location">
    <subcellularLocation>
        <location evidence="2">Secreted</location>
        <location evidence="2">Cell wall</location>
    </subcellularLocation>
</comment>
<dbReference type="PANTHER" id="PTHR31683:SF80">
    <property type="entry name" value="PECTATE LYASE 16-RELATED"/>
    <property type="match status" value="1"/>
</dbReference>
<dbReference type="InterPro" id="IPR018082">
    <property type="entry name" value="AmbAllergen"/>
</dbReference>
<evidence type="ECO:0000256" key="11">
    <source>
        <dbReference type="RuleBase" id="RU361123"/>
    </source>
</evidence>
<comment type="pathway">
    <text evidence="3 11">Glycan metabolism; pectin degradation; 2-dehydro-3-deoxy-D-gluconate from pectin: step 2/5.</text>
</comment>
<keyword evidence="14" id="KW-1185">Reference proteome</keyword>
<dbReference type="InterPro" id="IPR002022">
    <property type="entry name" value="Pec_lyase"/>
</dbReference>
<evidence type="ECO:0000256" key="10">
    <source>
        <dbReference type="ARBA" id="ARBA00023239"/>
    </source>
</evidence>
<feature type="domain" description="Pectate lyase" evidence="12">
    <location>
        <begin position="103"/>
        <end position="247"/>
    </location>
</feature>
<evidence type="ECO:0000259" key="12">
    <source>
        <dbReference type="SMART" id="SM00656"/>
    </source>
</evidence>
<evidence type="ECO:0000256" key="4">
    <source>
        <dbReference type="ARBA" id="ARBA00010980"/>
    </source>
</evidence>
<dbReference type="GO" id="GO:0045490">
    <property type="term" value="P:pectin catabolic process"/>
    <property type="evidence" value="ECO:0007669"/>
    <property type="project" value="UniProtKB-UniPathway"/>
</dbReference>
<dbReference type="GO" id="GO:0030570">
    <property type="term" value="F:pectate lyase activity"/>
    <property type="evidence" value="ECO:0007669"/>
    <property type="project" value="UniProtKB-EC"/>
</dbReference>
<evidence type="ECO:0000256" key="6">
    <source>
        <dbReference type="ARBA" id="ARBA00022512"/>
    </source>
</evidence>
<evidence type="ECO:0000256" key="8">
    <source>
        <dbReference type="ARBA" id="ARBA00022729"/>
    </source>
</evidence>
<feature type="chain" id="PRO_5024509545" description="Pectate lyase" evidence="11">
    <location>
        <begin position="25"/>
        <end position="323"/>
    </location>
</feature>
<name>A0A5N5F2L9_9ROSA</name>
<evidence type="ECO:0000313" key="14">
    <source>
        <dbReference type="Proteomes" id="UP000327157"/>
    </source>
</evidence>
<dbReference type="InterPro" id="IPR012334">
    <property type="entry name" value="Pectin_lyas_fold"/>
</dbReference>
<evidence type="ECO:0000256" key="9">
    <source>
        <dbReference type="ARBA" id="ARBA00022837"/>
    </source>
</evidence>
<comment type="cofactor">
    <cofactor evidence="11">
        <name>Ca(2+)</name>
        <dbReference type="ChEBI" id="CHEBI:29108"/>
    </cofactor>
    <text evidence="11">Binds 1 Ca(2+) ion. Required for its activity.</text>
</comment>
<comment type="catalytic activity">
    <reaction evidence="1 11">
        <text>Eliminative cleavage of (1-&gt;4)-alpha-D-galacturonan to give oligosaccharides with 4-deoxy-alpha-D-galact-4-enuronosyl groups at their non-reducing ends.</text>
        <dbReference type="EC" id="4.2.2.2"/>
    </reaction>
</comment>
<keyword evidence="6" id="KW-0964">Secreted</keyword>
<dbReference type="EMBL" id="SMOL01000780">
    <property type="protein sequence ID" value="KAB2597013.1"/>
    <property type="molecule type" value="Genomic_DNA"/>
</dbReference>
<dbReference type="PRINTS" id="PR00807">
    <property type="entry name" value="AMBALLERGEN"/>
</dbReference>
<organism evidence="13 14">
    <name type="scientific">Pyrus ussuriensis x Pyrus communis</name>
    <dbReference type="NCBI Taxonomy" id="2448454"/>
    <lineage>
        <taxon>Eukaryota</taxon>
        <taxon>Viridiplantae</taxon>
        <taxon>Streptophyta</taxon>
        <taxon>Embryophyta</taxon>
        <taxon>Tracheophyta</taxon>
        <taxon>Spermatophyta</taxon>
        <taxon>Magnoliopsida</taxon>
        <taxon>eudicotyledons</taxon>
        <taxon>Gunneridae</taxon>
        <taxon>Pentapetalae</taxon>
        <taxon>rosids</taxon>
        <taxon>fabids</taxon>
        <taxon>Rosales</taxon>
        <taxon>Rosaceae</taxon>
        <taxon>Amygdaloideae</taxon>
        <taxon>Maleae</taxon>
        <taxon>Pyrus</taxon>
    </lineage>
</organism>
<dbReference type="InterPro" id="IPR011050">
    <property type="entry name" value="Pectin_lyase_fold/virulence"/>
</dbReference>
<dbReference type="InterPro" id="IPR045032">
    <property type="entry name" value="PEL"/>
</dbReference>
<reference evidence="13 14" key="1">
    <citation type="submission" date="2019-09" db="EMBL/GenBank/DDBJ databases">
        <authorList>
            <person name="Ou C."/>
        </authorList>
    </citation>
    <scope>NUCLEOTIDE SEQUENCE [LARGE SCALE GENOMIC DNA]</scope>
    <source>
        <strain evidence="13">S2</strain>
        <tissue evidence="13">Leaf</tissue>
    </source>
</reference>
<dbReference type="PANTHER" id="PTHR31683">
    <property type="entry name" value="PECTATE LYASE 18-RELATED"/>
    <property type="match status" value="1"/>
</dbReference>
<dbReference type="Pfam" id="PF00544">
    <property type="entry name" value="Pectate_lyase_4"/>
    <property type="match status" value="1"/>
</dbReference>
<comment type="similarity">
    <text evidence="4 11">Belongs to the polysaccharide lyase 1 family.</text>
</comment>
<evidence type="ECO:0000256" key="1">
    <source>
        <dbReference type="ARBA" id="ARBA00000695"/>
    </source>
</evidence>
<evidence type="ECO:0000256" key="2">
    <source>
        <dbReference type="ARBA" id="ARBA00004191"/>
    </source>
</evidence>
<keyword evidence="8 11" id="KW-0732">Signal</keyword>
<gene>
    <name evidence="13" type="ORF">D8674_039772</name>
</gene>
<dbReference type="SUPFAM" id="SSF51126">
    <property type="entry name" value="Pectin lyase-like"/>
    <property type="match status" value="1"/>
</dbReference>
<feature type="signal peptide" evidence="11">
    <location>
        <begin position="1"/>
        <end position="24"/>
    </location>
</feature>
<evidence type="ECO:0000256" key="5">
    <source>
        <dbReference type="ARBA" id="ARBA00012272"/>
    </source>
</evidence>
<dbReference type="OrthoDB" id="1637350at2759"/>